<protein>
    <submittedName>
        <fullName evidence="2">Uncharacterized protein</fullName>
    </submittedName>
</protein>
<keyword evidence="3" id="KW-1185">Reference proteome</keyword>
<dbReference type="EMBL" id="JAMYWD010000007">
    <property type="protein sequence ID" value="KAJ4964794.1"/>
    <property type="molecule type" value="Genomic_DNA"/>
</dbReference>
<organism evidence="2 3">
    <name type="scientific">Protea cynaroides</name>
    <dbReference type="NCBI Taxonomy" id="273540"/>
    <lineage>
        <taxon>Eukaryota</taxon>
        <taxon>Viridiplantae</taxon>
        <taxon>Streptophyta</taxon>
        <taxon>Embryophyta</taxon>
        <taxon>Tracheophyta</taxon>
        <taxon>Spermatophyta</taxon>
        <taxon>Magnoliopsida</taxon>
        <taxon>Proteales</taxon>
        <taxon>Proteaceae</taxon>
        <taxon>Protea</taxon>
    </lineage>
</organism>
<reference evidence="2" key="1">
    <citation type="journal article" date="2023" name="Plant J.">
        <title>The genome of the king protea, Protea cynaroides.</title>
        <authorList>
            <person name="Chang J."/>
            <person name="Duong T.A."/>
            <person name="Schoeman C."/>
            <person name="Ma X."/>
            <person name="Roodt D."/>
            <person name="Barker N."/>
            <person name="Li Z."/>
            <person name="Van de Peer Y."/>
            <person name="Mizrachi E."/>
        </authorList>
    </citation>
    <scope>NUCLEOTIDE SEQUENCE</scope>
    <source>
        <tissue evidence="2">Young leaves</tissue>
    </source>
</reference>
<name>A0A9Q0HIU9_9MAGN</name>
<gene>
    <name evidence="2" type="ORF">NE237_016643</name>
</gene>
<evidence type="ECO:0000256" key="1">
    <source>
        <dbReference type="SAM" id="MobiDB-lite"/>
    </source>
</evidence>
<feature type="region of interest" description="Disordered" evidence="1">
    <location>
        <begin position="78"/>
        <end position="108"/>
    </location>
</feature>
<dbReference type="AlphaFoldDB" id="A0A9Q0HIU9"/>
<evidence type="ECO:0000313" key="3">
    <source>
        <dbReference type="Proteomes" id="UP001141806"/>
    </source>
</evidence>
<accession>A0A9Q0HIU9</accession>
<feature type="compositionally biased region" description="Basic and acidic residues" evidence="1">
    <location>
        <begin position="92"/>
        <end position="102"/>
    </location>
</feature>
<dbReference type="Proteomes" id="UP001141806">
    <property type="component" value="Unassembled WGS sequence"/>
</dbReference>
<sequence length="122" mass="13496">MVRFNHPSLFSLTLRGFFDQTDGLFSGYNFGFGELLLCFGLNKTAMFVIDRASLLAIVSASLFPVDPTLAFKKSGEAIAEGSTSSIDDEEWKDGSDHSNEDKSNDEDYEQINDGFSLEDFVS</sequence>
<proteinExistence type="predicted"/>
<evidence type="ECO:0000313" key="2">
    <source>
        <dbReference type="EMBL" id="KAJ4964794.1"/>
    </source>
</evidence>
<comment type="caution">
    <text evidence="2">The sequence shown here is derived from an EMBL/GenBank/DDBJ whole genome shotgun (WGS) entry which is preliminary data.</text>
</comment>